<keyword evidence="2" id="KW-0732">Signal</keyword>
<dbReference type="GO" id="GO:0005576">
    <property type="term" value="C:extracellular region"/>
    <property type="evidence" value="ECO:0007669"/>
    <property type="project" value="UniProtKB-ARBA"/>
</dbReference>
<proteinExistence type="predicted"/>
<accession>A0A7R9E732</accession>
<dbReference type="PANTHER" id="PTHR11511">
    <property type="entry name" value="LARVAL STORAGE PROTEIN/PHENOLOXIDASE"/>
    <property type="match status" value="1"/>
</dbReference>
<dbReference type="Pfam" id="PF03722">
    <property type="entry name" value="Hemocyanin_N"/>
    <property type="match status" value="1"/>
</dbReference>
<organism evidence="5">
    <name type="scientific">Timema monikensis</name>
    <dbReference type="NCBI Taxonomy" id="170555"/>
    <lineage>
        <taxon>Eukaryota</taxon>
        <taxon>Metazoa</taxon>
        <taxon>Ecdysozoa</taxon>
        <taxon>Arthropoda</taxon>
        <taxon>Hexapoda</taxon>
        <taxon>Insecta</taxon>
        <taxon>Pterygota</taxon>
        <taxon>Neoptera</taxon>
        <taxon>Polyneoptera</taxon>
        <taxon>Phasmatodea</taxon>
        <taxon>Timematodea</taxon>
        <taxon>Timematoidea</taxon>
        <taxon>Timematidae</taxon>
        <taxon>Timema</taxon>
    </lineage>
</organism>
<feature type="domain" description="Hemocyanin middle" evidence="3">
    <location>
        <begin position="159"/>
        <end position="192"/>
    </location>
</feature>
<dbReference type="InterPro" id="IPR013788">
    <property type="entry name" value="Hemocyanin/hexamerin"/>
</dbReference>
<dbReference type="AlphaFoldDB" id="A0A7R9E732"/>
<dbReference type="Pfam" id="PF00372">
    <property type="entry name" value="Hemocyanin_M"/>
    <property type="match status" value="1"/>
</dbReference>
<evidence type="ECO:0000256" key="2">
    <source>
        <dbReference type="SAM" id="SignalP"/>
    </source>
</evidence>
<feature type="signal peptide" evidence="2">
    <location>
        <begin position="1"/>
        <end position="18"/>
    </location>
</feature>
<evidence type="ECO:0000313" key="5">
    <source>
        <dbReference type="EMBL" id="CAD7427689.1"/>
    </source>
</evidence>
<dbReference type="InterPro" id="IPR036697">
    <property type="entry name" value="Hemocyanin_N_sf"/>
</dbReference>
<evidence type="ECO:0000259" key="4">
    <source>
        <dbReference type="Pfam" id="PF03722"/>
    </source>
</evidence>
<keyword evidence="1" id="KW-0758">Storage protein</keyword>
<dbReference type="EMBL" id="OB793521">
    <property type="protein sequence ID" value="CAD7427689.1"/>
    <property type="molecule type" value="Genomic_DNA"/>
</dbReference>
<dbReference type="InterPro" id="IPR008922">
    <property type="entry name" value="Di-copper_centre_dom_sf"/>
</dbReference>
<evidence type="ECO:0000256" key="1">
    <source>
        <dbReference type="ARBA" id="ARBA00022761"/>
    </source>
</evidence>
<feature type="chain" id="PRO_5030699584" evidence="2">
    <location>
        <begin position="19"/>
        <end position="205"/>
    </location>
</feature>
<evidence type="ECO:0000259" key="3">
    <source>
        <dbReference type="Pfam" id="PF00372"/>
    </source>
</evidence>
<gene>
    <name evidence="5" type="ORF">TMSB3V08_LOCUS4521</name>
</gene>
<dbReference type="Gene3D" id="1.20.1370.10">
    <property type="entry name" value="Hemocyanin, N-terminal domain"/>
    <property type="match status" value="1"/>
</dbReference>
<dbReference type="Gene3D" id="1.10.1280.10">
    <property type="entry name" value="Di-copper center containing domain from catechol oxidase"/>
    <property type="match status" value="1"/>
</dbReference>
<name>A0A7R9E732_9NEOP</name>
<protein>
    <submittedName>
        <fullName evidence="5">Uncharacterized protein</fullName>
    </submittedName>
</protein>
<sequence length="205" mass="23960">MRWVLALVCATLCHLAAAKSTRGEVPADKDFLIKQKEILRLFNKVHEPNRFKEQVEIGKIYEPSNNLNRYKNPAPVKKLVRLCTNNSLLPRGKIFTLFNDKHRNEMVLLFESFLFSQDWETFYKTACWARDRINEGQFIYALTVAVLHREDTKGVVLPPSYEIYPHLYVNSEVIHAAYKAKMRQEPAVVRMNFTEIWNLDNTVLS</sequence>
<dbReference type="SUPFAM" id="SSF48056">
    <property type="entry name" value="Di-copper centre-containing domain"/>
    <property type="match status" value="1"/>
</dbReference>
<dbReference type="GO" id="GO:0045735">
    <property type="term" value="F:nutrient reservoir activity"/>
    <property type="evidence" value="ECO:0007669"/>
    <property type="project" value="UniProtKB-KW"/>
</dbReference>
<reference evidence="5" key="1">
    <citation type="submission" date="2020-11" db="EMBL/GenBank/DDBJ databases">
        <authorList>
            <person name="Tran Van P."/>
        </authorList>
    </citation>
    <scope>NUCLEOTIDE SEQUENCE</scope>
</reference>
<feature type="domain" description="Hemocyanin N-terminal" evidence="4">
    <location>
        <begin position="31"/>
        <end position="154"/>
    </location>
</feature>
<dbReference type="InterPro" id="IPR000896">
    <property type="entry name" value="Hemocyanin/hexamerin_mid_dom"/>
</dbReference>
<dbReference type="SUPFAM" id="SSF48050">
    <property type="entry name" value="Hemocyanin, N-terminal domain"/>
    <property type="match status" value="1"/>
</dbReference>
<dbReference type="PANTHER" id="PTHR11511:SF5">
    <property type="entry name" value="FAT-BODY PROTEIN 1-RELATED"/>
    <property type="match status" value="1"/>
</dbReference>
<dbReference type="InterPro" id="IPR005204">
    <property type="entry name" value="Hemocyanin_N"/>
</dbReference>